<organism evidence="1">
    <name type="scientific">uncultured Caudovirales phage</name>
    <dbReference type="NCBI Taxonomy" id="2100421"/>
    <lineage>
        <taxon>Viruses</taxon>
        <taxon>Duplodnaviria</taxon>
        <taxon>Heunggongvirae</taxon>
        <taxon>Uroviricota</taxon>
        <taxon>Caudoviricetes</taxon>
        <taxon>Peduoviridae</taxon>
        <taxon>Maltschvirus</taxon>
        <taxon>Maltschvirus maltsch</taxon>
    </lineage>
</organism>
<accession>A0A6J5LYW1</accession>
<protein>
    <submittedName>
        <fullName evidence="1">Uncharacterized protein</fullName>
    </submittedName>
</protein>
<reference evidence="1" key="1">
    <citation type="submission" date="2020-04" db="EMBL/GenBank/DDBJ databases">
        <authorList>
            <person name="Chiriac C."/>
            <person name="Salcher M."/>
            <person name="Ghai R."/>
            <person name="Kavagutti S V."/>
        </authorList>
    </citation>
    <scope>NUCLEOTIDE SEQUENCE</scope>
</reference>
<evidence type="ECO:0000313" key="1">
    <source>
        <dbReference type="EMBL" id="CAB4136969.1"/>
    </source>
</evidence>
<gene>
    <name evidence="1" type="ORF">UFOVP315_19</name>
</gene>
<dbReference type="EMBL" id="LR796327">
    <property type="protein sequence ID" value="CAB4136969.1"/>
    <property type="molecule type" value="Genomic_DNA"/>
</dbReference>
<name>A0A6J5LYW1_9CAUD</name>
<sequence length="78" mass="8600">MAPIPHALKAHERAEAILRMAITDSHQRADKFVFLGRCHTNGWGVVWVHGAKVLARFYTDSAIALFAFSNAKRGGVPN</sequence>
<proteinExistence type="predicted"/>